<protein>
    <submittedName>
        <fullName evidence="11">Cu(I)/Ag(I) efflux system membrane fusion protein</fullName>
    </submittedName>
</protein>
<comment type="caution">
    <text evidence="11">The sequence shown here is derived from an EMBL/GenBank/DDBJ whole genome shotgun (WGS) entry which is preliminary data.</text>
</comment>
<evidence type="ECO:0000259" key="8">
    <source>
        <dbReference type="Pfam" id="PF25919"/>
    </source>
</evidence>
<dbReference type="GO" id="GO:0022857">
    <property type="term" value="F:transmembrane transporter activity"/>
    <property type="evidence" value="ECO:0007669"/>
    <property type="project" value="InterPro"/>
</dbReference>
<evidence type="ECO:0000256" key="4">
    <source>
        <dbReference type="ARBA" id="ARBA00023065"/>
    </source>
</evidence>
<evidence type="ECO:0000256" key="1">
    <source>
        <dbReference type="ARBA" id="ARBA00009477"/>
    </source>
</evidence>
<dbReference type="InterPro" id="IPR058791">
    <property type="entry name" value="3HB_CusB"/>
</dbReference>
<reference evidence="11 12" key="1">
    <citation type="submission" date="2020-08" db="EMBL/GenBank/DDBJ databases">
        <title>Genomic Encyclopedia of Type Strains, Phase IV (KMG-IV): sequencing the most valuable type-strain genomes for metagenomic binning, comparative biology and taxonomic classification.</title>
        <authorList>
            <person name="Goeker M."/>
        </authorList>
    </citation>
    <scope>NUCLEOTIDE SEQUENCE [LARGE SCALE GENOMIC DNA]</scope>
    <source>
        <strain evidence="11 12">DSM 26723</strain>
    </source>
</reference>
<keyword evidence="5" id="KW-0472">Membrane</keyword>
<dbReference type="InterPro" id="IPR006143">
    <property type="entry name" value="RND_pump_MFP"/>
</dbReference>
<dbReference type="Gene3D" id="2.40.50.320">
    <property type="entry name" value="Copper binding periplasmic protein CusF"/>
    <property type="match status" value="1"/>
</dbReference>
<evidence type="ECO:0000256" key="2">
    <source>
        <dbReference type="ARBA" id="ARBA00022448"/>
    </source>
</evidence>
<keyword evidence="12" id="KW-1185">Reference proteome</keyword>
<dbReference type="RefSeq" id="WP_184334363.1">
    <property type="nucleotide sequence ID" value="NZ_JACHHZ010000004.1"/>
</dbReference>
<evidence type="ECO:0000256" key="3">
    <source>
        <dbReference type="ARBA" id="ARBA00022729"/>
    </source>
</evidence>
<dbReference type="InterPro" id="IPR051909">
    <property type="entry name" value="MFP_Cation_Efflux"/>
</dbReference>
<evidence type="ECO:0000259" key="6">
    <source>
        <dbReference type="Pfam" id="PF19335"/>
    </source>
</evidence>
<keyword evidence="5" id="KW-1133">Transmembrane helix</keyword>
<feature type="transmembrane region" description="Helical" evidence="5">
    <location>
        <begin position="6"/>
        <end position="23"/>
    </location>
</feature>
<dbReference type="PANTHER" id="PTHR30097:SF15">
    <property type="entry name" value="CATION EFFLUX SYSTEM PROTEIN CUSB"/>
    <property type="match status" value="1"/>
</dbReference>
<dbReference type="Pfam" id="PF11604">
    <property type="entry name" value="CusF_Ec"/>
    <property type="match status" value="1"/>
</dbReference>
<feature type="domain" description="CusB-like beta-barrel" evidence="9">
    <location>
        <begin position="254"/>
        <end position="330"/>
    </location>
</feature>
<keyword evidence="4" id="KW-0406">Ion transport</keyword>
<dbReference type="InterPro" id="IPR058792">
    <property type="entry name" value="Beta-barrel_RND_2"/>
</dbReference>
<dbReference type="Pfam" id="PF25954">
    <property type="entry name" value="Beta-barrel_RND_2"/>
    <property type="match status" value="1"/>
</dbReference>
<keyword evidence="2" id="KW-0813">Transport</keyword>
<accession>A0A841HRQ3</accession>
<dbReference type="Pfam" id="PF19335">
    <property type="entry name" value="HMBD"/>
    <property type="match status" value="1"/>
</dbReference>
<dbReference type="Gene3D" id="2.40.30.170">
    <property type="match status" value="1"/>
</dbReference>
<dbReference type="InterPro" id="IPR021647">
    <property type="entry name" value="CusF_Ec"/>
</dbReference>
<dbReference type="AlphaFoldDB" id="A0A841HRQ3"/>
<feature type="domain" description="Heavy metal binding" evidence="6">
    <location>
        <begin position="53"/>
        <end position="80"/>
    </location>
</feature>
<evidence type="ECO:0000259" key="9">
    <source>
        <dbReference type="Pfam" id="PF25954"/>
    </source>
</evidence>
<evidence type="ECO:0000259" key="7">
    <source>
        <dbReference type="Pfam" id="PF25869"/>
    </source>
</evidence>
<dbReference type="EMBL" id="JACHHZ010000004">
    <property type="protein sequence ID" value="MBB6094989.1"/>
    <property type="molecule type" value="Genomic_DNA"/>
</dbReference>
<dbReference type="GO" id="GO:0046914">
    <property type="term" value="F:transition metal ion binding"/>
    <property type="evidence" value="ECO:0007669"/>
    <property type="project" value="TreeGrafter"/>
</dbReference>
<name>A0A841HRQ3_9GAMM</name>
<dbReference type="InterPro" id="IPR058790">
    <property type="entry name" value="BSH_CusB"/>
</dbReference>
<evidence type="ECO:0000256" key="5">
    <source>
        <dbReference type="SAM" id="Phobius"/>
    </source>
</evidence>
<dbReference type="Pfam" id="PF25919">
    <property type="entry name" value="BSH_CusB"/>
    <property type="match status" value="1"/>
</dbReference>
<dbReference type="FunFam" id="2.40.420.20:FF:000003">
    <property type="entry name" value="Cation efflux system protein cusB"/>
    <property type="match status" value="1"/>
</dbReference>
<dbReference type="GO" id="GO:0016020">
    <property type="term" value="C:membrane"/>
    <property type="evidence" value="ECO:0007669"/>
    <property type="project" value="InterPro"/>
</dbReference>
<dbReference type="FunFam" id="2.40.30.170:FF:000010">
    <property type="entry name" value="Efflux RND transporter periplasmic adaptor subunit"/>
    <property type="match status" value="1"/>
</dbReference>
<feature type="domain" description="CusB-like barrel-sandwich hybrid" evidence="8">
    <location>
        <begin position="133"/>
        <end position="250"/>
    </location>
</feature>
<dbReference type="InterPro" id="IPR045800">
    <property type="entry name" value="HMBD"/>
</dbReference>
<sequence length="511" mass="55176">MNTRVVLGGIAGAIIIIAATVYVSRRTDHDSHAASGEVIEGVVQDGSGRRVLYWHDPMVQGQRFDRPGKSPFMDMQLVPKYAEEGSDTGVQISPALTQNLGIRTAAVERAEFGDRVSALGRIEADERRRYAMPARVEGYVERLFVRAVGDPVSKGEKVAEIYSPDVLSAQQEYLALMSASGLPNSESLVQAARRRLALFGMDEREIDAISKSRTAQARFGVYAPATGFVTDLNAREGAQIEAGANLLSIADLSQVWLIVEVPEAQSGHLRAGDDVTATLGNAPNREIKGKIDFIYPVLDPQTRTARVRIVVANDSGDLRPGMLATAHLDAMSRETLSVPSEAVIYTGERTIVIVRNDNSFRPVEVRIGAEARGRTEVLSGLEVGEQVVASGQFLIDSEASLSGVLARLSDDGTQNARMSARDEAAQVSAQPTDLISATGRVVSVDHEAGRVTLQHGPIPQLNWPEMTMAFRLADPQLAHSLGVGDVIRFSLRAKPEDGAYVIETATKEAQR</sequence>
<dbReference type="Proteomes" id="UP000588068">
    <property type="component" value="Unassembled WGS sequence"/>
</dbReference>
<organism evidence="11 12">
    <name type="scientific">Povalibacter uvarum</name>
    <dbReference type="NCBI Taxonomy" id="732238"/>
    <lineage>
        <taxon>Bacteria</taxon>
        <taxon>Pseudomonadati</taxon>
        <taxon>Pseudomonadota</taxon>
        <taxon>Gammaproteobacteria</taxon>
        <taxon>Steroidobacterales</taxon>
        <taxon>Steroidobacteraceae</taxon>
        <taxon>Povalibacter</taxon>
    </lineage>
</organism>
<feature type="domain" description="CusB-like three alpha-helical bundle" evidence="7">
    <location>
        <begin position="166"/>
        <end position="217"/>
    </location>
</feature>
<dbReference type="PANTHER" id="PTHR30097">
    <property type="entry name" value="CATION EFFLUX SYSTEM PROTEIN CUSB"/>
    <property type="match status" value="1"/>
</dbReference>
<dbReference type="GO" id="GO:0015679">
    <property type="term" value="P:plasma membrane copper ion transport"/>
    <property type="evidence" value="ECO:0007669"/>
    <property type="project" value="TreeGrafter"/>
</dbReference>
<evidence type="ECO:0000313" key="12">
    <source>
        <dbReference type="Proteomes" id="UP000588068"/>
    </source>
</evidence>
<comment type="similarity">
    <text evidence="1">Belongs to the membrane fusion protein (MFP) (TC 8.A.1) family.</text>
</comment>
<dbReference type="Pfam" id="PF25975">
    <property type="entry name" value="CzcB_C"/>
    <property type="match status" value="1"/>
</dbReference>
<dbReference type="InterPro" id="IPR058649">
    <property type="entry name" value="CzcB_C"/>
</dbReference>
<keyword evidence="3" id="KW-0732">Signal</keyword>
<proteinExistence type="inferred from homology"/>
<dbReference type="GO" id="GO:0030288">
    <property type="term" value="C:outer membrane-bounded periplasmic space"/>
    <property type="evidence" value="ECO:0007669"/>
    <property type="project" value="TreeGrafter"/>
</dbReference>
<dbReference type="SUPFAM" id="SSF111369">
    <property type="entry name" value="HlyD-like secretion proteins"/>
    <property type="match status" value="1"/>
</dbReference>
<dbReference type="GO" id="GO:0060003">
    <property type="term" value="P:copper ion export"/>
    <property type="evidence" value="ECO:0007669"/>
    <property type="project" value="TreeGrafter"/>
</dbReference>
<gene>
    <name evidence="11" type="ORF">HNQ60_003876</name>
</gene>
<evidence type="ECO:0000259" key="10">
    <source>
        <dbReference type="Pfam" id="PF25975"/>
    </source>
</evidence>
<evidence type="ECO:0000313" key="11">
    <source>
        <dbReference type="EMBL" id="MBB6094989.1"/>
    </source>
</evidence>
<feature type="domain" description="CzcB-like C-terminal circularly permuted SH3-like" evidence="10">
    <location>
        <begin position="337"/>
        <end position="395"/>
    </location>
</feature>
<dbReference type="Gene3D" id="6.10.140.730">
    <property type="match status" value="1"/>
</dbReference>
<dbReference type="Gene3D" id="2.40.420.20">
    <property type="match status" value="1"/>
</dbReference>
<dbReference type="InterPro" id="IPR042230">
    <property type="entry name" value="CusF_sf"/>
</dbReference>
<dbReference type="NCBIfam" id="TIGR01730">
    <property type="entry name" value="RND_mfp"/>
    <property type="match status" value="1"/>
</dbReference>
<keyword evidence="5" id="KW-0812">Transmembrane</keyword>
<dbReference type="Pfam" id="PF25869">
    <property type="entry name" value="3HB_CusB"/>
    <property type="match status" value="1"/>
</dbReference>